<keyword evidence="2" id="KW-1185">Reference proteome</keyword>
<proteinExistence type="predicted"/>
<evidence type="ECO:0000313" key="2">
    <source>
        <dbReference type="Proteomes" id="UP000035763"/>
    </source>
</evidence>
<name>W6JU81_9MICO</name>
<dbReference type="AlphaFoldDB" id="W6JU81"/>
<organism evidence="1 2">
    <name type="scientific">Nostocoides australiense Ben110</name>
    <dbReference type="NCBI Taxonomy" id="1193182"/>
    <lineage>
        <taxon>Bacteria</taxon>
        <taxon>Bacillati</taxon>
        <taxon>Actinomycetota</taxon>
        <taxon>Actinomycetes</taxon>
        <taxon>Micrococcales</taxon>
        <taxon>Intrasporangiaceae</taxon>
        <taxon>Nostocoides</taxon>
    </lineage>
</organism>
<reference evidence="1 2" key="1">
    <citation type="journal article" date="2013" name="ISME J.">
        <title>A metabolic model for members of the genus Tetrasphaera involved in enhanced biological phosphorus removal.</title>
        <authorList>
            <person name="Kristiansen R."/>
            <person name="Nguyen H.T.T."/>
            <person name="Saunders A.M."/>
            <person name="Nielsen J.L."/>
            <person name="Wimmer R."/>
            <person name="Le V.Q."/>
            <person name="McIlroy S.J."/>
            <person name="Petrovski S."/>
            <person name="Seviour R.J."/>
            <person name="Calteau A."/>
            <person name="Nielsen K.L."/>
            <person name="Nielsen P.H."/>
        </authorList>
    </citation>
    <scope>NUCLEOTIDE SEQUENCE [LARGE SCALE GENOMIC DNA]</scope>
    <source>
        <strain evidence="1 2">Ben110</strain>
    </source>
</reference>
<protein>
    <submittedName>
        <fullName evidence="1">Uncharacterized protein</fullName>
    </submittedName>
</protein>
<gene>
    <name evidence="1" type="ORF">BN11_210018</name>
</gene>
<accession>W6JU81</accession>
<dbReference type="Proteomes" id="UP000035763">
    <property type="component" value="Unassembled WGS sequence"/>
</dbReference>
<sequence>MHLGRRVEWMADEDLTVLAYD</sequence>
<comment type="caution">
    <text evidence="1">The sequence shown here is derived from an EMBL/GenBank/DDBJ whole genome shotgun (WGS) entry which is preliminary data.</text>
</comment>
<evidence type="ECO:0000313" key="1">
    <source>
        <dbReference type="EMBL" id="CCH72913.1"/>
    </source>
</evidence>
<dbReference type="EMBL" id="CAJA01000124">
    <property type="protein sequence ID" value="CCH72913.1"/>
    <property type="molecule type" value="Genomic_DNA"/>
</dbReference>
<dbReference type="STRING" id="1193182.BN11_210018"/>